<reference evidence="1 2" key="1">
    <citation type="submission" date="2018-05" db="EMBL/GenBank/DDBJ databases">
        <title>Animal gut microbial communities from fecal samples from Wisconsin, USA.</title>
        <authorList>
            <person name="Neumann A."/>
        </authorList>
    </citation>
    <scope>NUCLEOTIDE SEQUENCE [LARGE SCALE GENOMIC DNA]</scope>
    <source>
        <strain evidence="1 2">UWS4</strain>
    </source>
</reference>
<name>A0ABX5LL93_9BACT</name>
<evidence type="ECO:0000313" key="1">
    <source>
        <dbReference type="EMBL" id="PWL01911.1"/>
    </source>
</evidence>
<keyword evidence="2" id="KW-1185">Reference proteome</keyword>
<gene>
    <name evidence="1" type="ORF">B0H50_11078</name>
</gene>
<organism evidence="1 2">
    <name type="scientific">Hallerella porci</name>
    <dbReference type="NCBI Taxonomy" id="1945871"/>
    <lineage>
        <taxon>Bacteria</taxon>
        <taxon>Pseudomonadati</taxon>
        <taxon>Fibrobacterota</taxon>
        <taxon>Fibrobacteria</taxon>
        <taxon>Fibrobacterales</taxon>
        <taxon>Fibrobacteraceae</taxon>
        <taxon>Hallerella</taxon>
    </lineage>
</organism>
<dbReference type="PANTHER" id="PTHR41317">
    <property type="entry name" value="PD-(D_E)XK NUCLEASE FAMILY TRANSPOSASE"/>
    <property type="match status" value="1"/>
</dbReference>
<dbReference type="EMBL" id="QGHD01000010">
    <property type="protein sequence ID" value="PWL01911.1"/>
    <property type="molecule type" value="Genomic_DNA"/>
</dbReference>
<protein>
    <submittedName>
        <fullName evidence="1">Transposase/invertase (TIGR01784 family)</fullName>
    </submittedName>
</protein>
<dbReference type="Proteomes" id="UP000245523">
    <property type="component" value="Unassembled WGS sequence"/>
</dbReference>
<comment type="caution">
    <text evidence="1">The sequence shown here is derived from an EMBL/GenBank/DDBJ whole genome shotgun (WGS) entry which is preliminary data.</text>
</comment>
<dbReference type="InterPro" id="IPR010106">
    <property type="entry name" value="RpnA"/>
</dbReference>
<proteinExistence type="predicted"/>
<sequence length="317" mass="37071">MNRSQYYALLKAIKEDPSNLAKFRARFKNVYPFSDAIFEILMVNEHDPSRLIKFLNAMMGFEGKNRIKNFHFEREEQPGILNNKTTIFDIIGTNQNDEPILIEVQQTDSDFFMDRLLYYTSRVITNQVKKSESYELPHIYVLSILTCNQFELDPETYFHHVNLTKNGESYYPKLDFYFVEVEKFLANDAHTPETEKERSQRAEMLRFFGDIIYERASHKQFFDEDFCKKLSKDVSLEHYEDELFLKQVDGMTDLLYEKETAFRKGEKAGIAAGIARGTAAGALNKAREMAKEMLASEEPIDKIVRYTSLSEAEIRKL</sequence>
<accession>A0ABX5LL93</accession>
<evidence type="ECO:0000313" key="2">
    <source>
        <dbReference type="Proteomes" id="UP000245523"/>
    </source>
</evidence>
<dbReference type="Pfam" id="PF12784">
    <property type="entry name" value="PDDEXK_2"/>
    <property type="match status" value="1"/>
</dbReference>
<dbReference type="RefSeq" id="WP_109587459.1">
    <property type="nucleotide sequence ID" value="NZ_QGHD01000010.1"/>
</dbReference>
<dbReference type="PANTHER" id="PTHR41317:SF1">
    <property type="entry name" value="PD-(D_E)XK NUCLEASE FAMILY TRANSPOSASE"/>
    <property type="match status" value="1"/>
</dbReference>
<dbReference type="NCBIfam" id="TIGR01784">
    <property type="entry name" value="T_den_put_tspse"/>
    <property type="match status" value="1"/>
</dbReference>